<name>A0A0C3RR06_PHLG1</name>
<dbReference type="GO" id="GO:0005886">
    <property type="term" value="C:plasma membrane"/>
    <property type="evidence" value="ECO:0007669"/>
    <property type="project" value="TreeGrafter"/>
</dbReference>
<dbReference type="HOGENOM" id="CLU_239791_0_0_1"/>
<keyword evidence="3" id="KW-0596">Phosphopantetheine</keyword>
<comment type="similarity">
    <text evidence="2">Belongs to the UPF0014 family.</text>
</comment>
<feature type="transmembrane region" description="Helical" evidence="9">
    <location>
        <begin position="1452"/>
        <end position="1477"/>
    </location>
</feature>
<dbReference type="OrthoDB" id="3633556at2759"/>
<accession>A0A0C3RR06</accession>
<dbReference type="InterPro" id="IPR045851">
    <property type="entry name" value="AMP-bd_C_sf"/>
</dbReference>
<feature type="transmembrane region" description="Helical" evidence="9">
    <location>
        <begin position="1509"/>
        <end position="1533"/>
    </location>
</feature>
<evidence type="ECO:0000256" key="8">
    <source>
        <dbReference type="SAM" id="MobiDB-lite"/>
    </source>
</evidence>
<evidence type="ECO:0000256" key="9">
    <source>
        <dbReference type="SAM" id="Phobius"/>
    </source>
</evidence>
<feature type="transmembrane region" description="Helical" evidence="9">
    <location>
        <begin position="100"/>
        <end position="121"/>
    </location>
</feature>
<feature type="transmembrane region" description="Helical" evidence="9">
    <location>
        <begin position="1241"/>
        <end position="1266"/>
    </location>
</feature>
<dbReference type="Gene3D" id="3.30.300.30">
    <property type="match status" value="1"/>
</dbReference>
<keyword evidence="12" id="KW-1185">Reference proteome</keyword>
<feature type="transmembrane region" description="Helical" evidence="9">
    <location>
        <begin position="133"/>
        <end position="156"/>
    </location>
</feature>
<feature type="region of interest" description="Disordered" evidence="8">
    <location>
        <begin position="299"/>
        <end position="320"/>
    </location>
</feature>
<reference evidence="11 12" key="1">
    <citation type="journal article" date="2014" name="PLoS Genet.">
        <title>Analysis of the Phlebiopsis gigantea genome, transcriptome and secretome provides insight into its pioneer colonization strategies of wood.</title>
        <authorList>
            <person name="Hori C."/>
            <person name="Ishida T."/>
            <person name="Igarashi K."/>
            <person name="Samejima M."/>
            <person name="Suzuki H."/>
            <person name="Master E."/>
            <person name="Ferreira P."/>
            <person name="Ruiz-Duenas F.J."/>
            <person name="Held B."/>
            <person name="Canessa P."/>
            <person name="Larrondo L.F."/>
            <person name="Schmoll M."/>
            <person name="Druzhinina I.S."/>
            <person name="Kubicek C.P."/>
            <person name="Gaskell J.A."/>
            <person name="Kersten P."/>
            <person name="St John F."/>
            <person name="Glasner J."/>
            <person name="Sabat G."/>
            <person name="Splinter BonDurant S."/>
            <person name="Syed K."/>
            <person name="Yadav J."/>
            <person name="Mgbeahuruike A.C."/>
            <person name="Kovalchuk A."/>
            <person name="Asiegbu F.O."/>
            <person name="Lackner G."/>
            <person name="Hoffmeister D."/>
            <person name="Rencoret J."/>
            <person name="Gutierrez A."/>
            <person name="Sun H."/>
            <person name="Lindquist E."/>
            <person name="Barry K."/>
            <person name="Riley R."/>
            <person name="Grigoriev I.V."/>
            <person name="Henrissat B."/>
            <person name="Kues U."/>
            <person name="Berka R.M."/>
            <person name="Martinez A.T."/>
            <person name="Covert S.F."/>
            <person name="Blanchette R.A."/>
            <person name="Cullen D."/>
        </authorList>
    </citation>
    <scope>NUCLEOTIDE SEQUENCE [LARGE SCALE GENOMIC DNA]</scope>
    <source>
        <strain evidence="11 12">11061_1 CR5-6</strain>
    </source>
</reference>
<dbReference type="Proteomes" id="UP000053257">
    <property type="component" value="Unassembled WGS sequence"/>
</dbReference>
<dbReference type="PANTHER" id="PTHR30028">
    <property type="entry name" value="UPF0014 INNER MEMBRANE PROTEIN YBBM-RELATED"/>
    <property type="match status" value="1"/>
</dbReference>
<keyword evidence="7 9" id="KW-0472">Membrane</keyword>
<comment type="subcellular location">
    <subcellularLocation>
        <location evidence="1">Membrane</location>
        <topology evidence="1">Multi-pass membrane protein</topology>
    </subcellularLocation>
</comment>
<evidence type="ECO:0000256" key="7">
    <source>
        <dbReference type="ARBA" id="ARBA00023136"/>
    </source>
</evidence>
<evidence type="ECO:0000259" key="10">
    <source>
        <dbReference type="PROSITE" id="PS50075"/>
    </source>
</evidence>
<dbReference type="InterPro" id="IPR036736">
    <property type="entry name" value="ACP-like_sf"/>
</dbReference>
<feature type="transmembrane region" description="Helical" evidence="9">
    <location>
        <begin position="69"/>
        <end position="88"/>
    </location>
</feature>
<protein>
    <recommendedName>
        <fullName evidence="10">Carrier domain-containing protein</fullName>
    </recommendedName>
</protein>
<feature type="transmembrane region" description="Helical" evidence="9">
    <location>
        <begin position="41"/>
        <end position="63"/>
    </location>
</feature>
<dbReference type="EMBL" id="KN840680">
    <property type="protein sequence ID" value="KIP02366.1"/>
    <property type="molecule type" value="Genomic_DNA"/>
</dbReference>
<feature type="compositionally biased region" description="Basic and acidic residues" evidence="8">
    <location>
        <begin position="1720"/>
        <end position="1737"/>
    </location>
</feature>
<dbReference type="InterPro" id="IPR009081">
    <property type="entry name" value="PP-bd_ACP"/>
</dbReference>
<feature type="transmembrane region" description="Helical" evidence="9">
    <location>
        <begin position="199"/>
        <end position="218"/>
    </location>
</feature>
<dbReference type="Gene3D" id="2.160.10.10">
    <property type="entry name" value="Hexapeptide repeat proteins"/>
    <property type="match status" value="2"/>
</dbReference>
<evidence type="ECO:0000256" key="3">
    <source>
        <dbReference type="ARBA" id="ARBA00022450"/>
    </source>
</evidence>
<evidence type="ECO:0000313" key="12">
    <source>
        <dbReference type="Proteomes" id="UP000053257"/>
    </source>
</evidence>
<sequence>MDGPDSPTTQLAWDNVGLAFSFIVFDAVVSKSFGLGVGTSLVTAAVRCVVQLSLVALILQKVFETNNPWGVAGIALLLNLMGTSETVVNKAKLRYNHMFPFVFIAMIGSTIPVSIIGVRFAMGVQPFWKPEQYIPIVGMLCGSTISGIVVAVNYVLKELHENRDKVETYLAFGATRFEACKPIATDALRLALTPNINQMSVLGIIAIPGMMTGAILGGSSVQQAARLQMIIMFMISSSTALSSIVTTVFALSVVVDTEHRIRNDRIDTRPHAVYRGRDWLFAKAAGAATSAWRRLFQRKTDKSGDQGENSESESLLGSGGRSRLGEGLIEYCVARRGSAGALFASARVATGLFALPQRCGGRETGEVALSQTEMLRCSRYENIPNAASSELGTPKAEDRIWLQLPPFAPPYLWILQRAGEKKNMDTRNLQNALTRETGYYLIFGVEAAIAGGRVDPGGPAHYATSKYGLPPPLSAGVPFRNISSRTPPRRIYVRVSERPRLKHSRTGRMHWLGAARPTEQFTSASLDWCYKDEDFLVIVSLLFTLCLHTPTMSIPLEFVTSLPPPPKGVSLGDQLAEYVTDSGCITTFLDCMCSIDKPALYSPDMGRDPLFHYMIRNFISTFVLPTSSPATQLGPNDRIMVALPTTPENGLALLALACYHTTAPVNATCTASELFEDSERLHAKAIFTTRDAEDRKPLRIKLAQRLGLGMSNDAWLPLDRHWQAAAPDKNVPLSTPIPCSKVTFDPKDTEAAISYASGVKQVVVRQQQDGTLEAFVYCVEKHSDAASIKSALKKALDGYAIPDQLHVFDKPLRQKHHSVDFRALEETIKQRNAAQMSPRALVVRDIVADLLAKDTALISGETDFFLMGGNSLLLGRLSYGIRKETGASLKVADLFNHSTINGIAHLIDTEVSKAMAIASGHPVGPNGPEGCIRTHTKSEWTTGYSAEVESEPMRGQNHPLALLVQIIPILFFYPLKAAWSWSTILLFLAFLARYLDSDFWSRATALLTSICFARFTSRVICPVSAIIVKWVVIGRYKAGTYRMWGNYHLRWWFVNAYIRQAGRGIFAISPAGIRLYCKLLGAKVGKHVHIDQTAALGEFDLLTFHDGCKVDKALVRGFCVERDGFFRLSPIEIGRNATINTYTQIAPGAHIVADSVWGPHASSHEPPSPSGFVKYNRTTFRKPTLRLRLFVGMPIIGLVMFVAYIPWLAAIYGMISSTSILQPGLNSVESVIFWFAHPQRIAFHALARILRVVATPIVQVFFGIIVKRIMGLNPEGLASELTEWQLLRRYINQTLLSQYTLKHAFDVLGTHYEATSIIFRLMGAKIGKRVYWPGSGIYCPDPELLDIGDDVVFGSRSELFTSDSIGTAKITVGSGAMIADRVVLLPGSKVGRRTVMGSGALGKRCGVYEDGSTWMGNDGGEAAMFSRGLGVEYDEDTITPFGKAFYRREASYFVLPYAVLVVVNFLVSAASAAFWSIPAVAAAQIIRQMQIHLAHLHLFAANWYRPGTMFGLIATCFIIVLFVQSLIAMAWVIGTKWLIIGKRVEGSCAWDTHSYCQRWQLHLTLSRLLYRGHGNGGVLGPITGSAYIVWFYRALGAKIGKNCTIWAGGRPGLMTEPDLVTLGNMVSLDDCSVVAHINSRGKFALNRLSISDGCALRTGSRLLSGAQMEQFSMLLEHALLASGDVAESGAVYAGWPAAQVDERRLSEATTIVAPWDGGNDYEKDPEKGSSKDSKTTL</sequence>
<evidence type="ECO:0000256" key="2">
    <source>
        <dbReference type="ARBA" id="ARBA00005268"/>
    </source>
</evidence>
<feature type="transmembrane region" description="Helical" evidence="9">
    <location>
        <begin position="962"/>
        <end position="995"/>
    </location>
</feature>
<dbReference type="InterPro" id="IPR005226">
    <property type="entry name" value="UPF0014_fam"/>
</dbReference>
<keyword evidence="6 9" id="KW-1133">Transmembrane helix</keyword>
<evidence type="ECO:0000256" key="1">
    <source>
        <dbReference type="ARBA" id="ARBA00004141"/>
    </source>
</evidence>
<dbReference type="SUPFAM" id="SSF47336">
    <property type="entry name" value="ACP-like"/>
    <property type="match status" value="1"/>
</dbReference>
<dbReference type="PROSITE" id="PS50075">
    <property type="entry name" value="CARRIER"/>
    <property type="match status" value="1"/>
</dbReference>
<dbReference type="GO" id="GO:0031177">
    <property type="term" value="F:phosphopantetheine binding"/>
    <property type="evidence" value="ECO:0007669"/>
    <property type="project" value="InterPro"/>
</dbReference>
<feature type="transmembrane region" description="Helical" evidence="9">
    <location>
        <begin position="230"/>
        <end position="255"/>
    </location>
</feature>
<dbReference type="InterPro" id="IPR020806">
    <property type="entry name" value="PKS_PP-bd"/>
</dbReference>
<dbReference type="SMART" id="SM00823">
    <property type="entry name" value="PKS_PP"/>
    <property type="match status" value="1"/>
</dbReference>
<evidence type="ECO:0000313" key="11">
    <source>
        <dbReference type="EMBL" id="KIP02366.1"/>
    </source>
</evidence>
<dbReference type="PANTHER" id="PTHR30028:SF0">
    <property type="entry name" value="PROTEIN ALUMINUM SENSITIVE 3"/>
    <property type="match status" value="1"/>
</dbReference>
<gene>
    <name evidence="11" type="ORF">PHLGIDRAFT_37923</name>
</gene>
<dbReference type="SUPFAM" id="SSF51161">
    <property type="entry name" value="Trimeric LpxA-like enzymes"/>
    <property type="match status" value="3"/>
</dbReference>
<dbReference type="Pfam" id="PF00550">
    <property type="entry name" value="PP-binding"/>
    <property type="match status" value="1"/>
</dbReference>
<dbReference type="InterPro" id="IPR011004">
    <property type="entry name" value="Trimer_LpxA-like_sf"/>
</dbReference>
<feature type="region of interest" description="Disordered" evidence="8">
    <location>
        <begin position="1709"/>
        <end position="1737"/>
    </location>
</feature>
<organism evidence="11 12">
    <name type="scientific">Phlebiopsis gigantea (strain 11061_1 CR5-6)</name>
    <name type="common">White-rot fungus</name>
    <name type="synonym">Peniophora gigantea</name>
    <dbReference type="NCBI Taxonomy" id="745531"/>
    <lineage>
        <taxon>Eukaryota</taxon>
        <taxon>Fungi</taxon>
        <taxon>Dikarya</taxon>
        <taxon>Basidiomycota</taxon>
        <taxon>Agaricomycotina</taxon>
        <taxon>Agaricomycetes</taxon>
        <taxon>Polyporales</taxon>
        <taxon>Phanerochaetaceae</taxon>
        <taxon>Phlebiopsis</taxon>
    </lineage>
</organism>
<evidence type="ECO:0000256" key="6">
    <source>
        <dbReference type="ARBA" id="ARBA00022989"/>
    </source>
</evidence>
<feature type="domain" description="Carrier" evidence="10">
    <location>
        <begin position="837"/>
        <end position="911"/>
    </location>
</feature>
<dbReference type="Gene3D" id="1.10.1200.10">
    <property type="entry name" value="ACP-like"/>
    <property type="match status" value="1"/>
</dbReference>
<dbReference type="Pfam" id="PF03649">
    <property type="entry name" value="UPF0014"/>
    <property type="match status" value="1"/>
</dbReference>
<evidence type="ECO:0000256" key="4">
    <source>
        <dbReference type="ARBA" id="ARBA00022553"/>
    </source>
</evidence>
<keyword evidence="4" id="KW-0597">Phosphoprotein</keyword>
<proteinExistence type="inferred from homology"/>
<feature type="transmembrane region" description="Helical" evidence="9">
    <location>
        <begin position="1189"/>
        <end position="1215"/>
    </location>
</feature>
<evidence type="ECO:0000256" key="5">
    <source>
        <dbReference type="ARBA" id="ARBA00022692"/>
    </source>
</evidence>
<keyword evidence="5 9" id="KW-0812">Transmembrane</keyword>
<feature type="compositionally biased region" description="Low complexity" evidence="8">
    <location>
        <begin position="307"/>
        <end position="316"/>
    </location>
</feature>